<proteinExistence type="predicted"/>
<sequence length="126" mass="14538">MVLQQHPLRKFAIYQQSRRKKRYISVVAYFDRHGILNDYVVLDQSLKVDWTRVIFQTISLKLLMGSFLSLEGFTKVTIKGKGFKAAIIPINTGYRAMIYEQSEDGEETKKPPGMDSNYTFPLVKAN</sequence>
<dbReference type="Proteomes" id="UP001231370">
    <property type="component" value="Unassembled WGS sequence"/>
</dbReference>
<evidence type="ECO:0000313" key="2">
    <source>
        <dbReference type="EMBL" id="MDJ1180782.1"/>
    </source>
</evidence>
<reference evidence="2 3" key="1">
    <citation type="submission" date="2023-01" db="EMBL/GenBank/DDBJ databases">
        <title>Novel diversity within Roseofilum (Cyanobacteria; Desertifilaceae) from marine benthic mats with descriptions of four novel species.</title>
        <authorList>
            <person name="Wang Y."/>
            <person name="Berthold D.E."/>
            <person name="Hu J."/>
            <person name="Lefler F.W."/>
            <person name="Laughinghouse H.D. IV."/>
        </authorList>
    </citation>
    <scope>NUCLEOTIDE SEQUENCE [LARGE SCALE GENOMIC DNA]</scope>
    <source>
        <strain evidence="2 3">BLCC-M91</strain>
    </source>
</reference>
<gene>
    <name evidence="2" type="ORF">PJF56_18135</name>
</gene>
<keyword evidence="3" id="KW-1185">Reference proteome</keyword>
<name>A0ABT7BNL5_9CYAN</name>
<dbReference type="RefSeq" id="WP_283764083.1">
    <property type="nucleotide sequence ID" value="NZ_JAQPOK010000139.1"/>
</dbReference>
<accession>A0ABT7BNL5</accession>
<dbReference type="EMBL" id="JAQPOK010000139">
    <property type="protein sequence ID" value="MDJ1180782.1"/>
    <property type="molecule type" value="Genomic_DNA"/>
</dbReference>
<comment type="caution">
    <text evidence="2">The sequence shown here is derived from an EMBL/GenBank/DDBJ whole genome shotgun (WGS) entry which is preliminary data.</text>
</comment>
<protein>
    <submittedName>
        <fullName evidence="2">Uncharacterized protein</fullName>
    </submittedName>
</protein>
<feature type="region of interest" description="Disordered" evidence="1">
    <location>
        <begin position="102"/>
        <end position="126"/>
    </location>
</feature>
<evidence type="ECO:0000313" key="3">
    <source>
        <dbReference type="Proteomes" id="UP001231370"/>
    </source>
</evidence>
<organism evidence="2 3">
    <name type="scientific">Roseofilum halophilum BLCC-M91</name>
    <dbReference type="NCBI Taxonomy" id="3022259"/>
    <lineage>
        <taxon>Bacteria</taxon>
        <taxon>Bacillati</taxon>
        <taxon>Cyanobacteriota</taxon>
        <taxon>Cyanophyceae</taxon>
        <taxon>Desertifilales</taxon>
        <taxon>Desertifilaceae</taxon>
        <taxon>Roseofilum</taxon>
        <taxon>Roseofilum halophilum</taxon>
    </lineage>
</organism>
<evidence type="ECO:0000256" key="1">
    <source>
        <dbReference type="SAM" id="MobiDB-lite"/>
    </source>
</evidence>